<evidence type="ECO:0000256" key="6">
    <source>
        <dbReference type="ARBA" id="ARBA00023145"/>
    </source>
</evidence>
<keyword evidence="3 8" id="KW-0732">Signal</keyword>
<feature type="chain" id="PRO_5030729227" evidence="8">
    <location>
        <begin position="28"/>
        <end position="503"/>
    </location>
</feature>
<dbReference type="InterPro" id="IPR009003">
    <property type="entry name" value="Peptidase_S1_PA"/>
</dbReference>
<proteinExistence type="inferred from homology"/>
<dbReference type="GO" id="GO:0005576">
    <property type="term" value="C:extracellular region"/>
    <property type="evidence" value="ECO:0007669"/>
    <property type="project" value="InterPro"/>
</dbReference>
<comment type="similarity">
    <text evidence="1">Belongs to the peptidase S1 family.</text>
</comment>
<dbReference type="Gene3D" id="2.40.10.10">
    <property type="entry name" value="Trypsin-like serine proteases"/>
    <property type="match status" value="2"/>
</dbReference>
<evidence type="ECO:0000256" key="7">
    <source>
        <dbReference type="ARBA" id="ARBA00023157"/>
    </source>
</evidence>
<evidence type="ECO:0000256" key="1">
    <source>
        <dbReference type="ARBA" id="ARBA00007664"/>
    </source>
</evidence>
<dbReference type="EC" id="3.4.21.-" evidence="10"/>
<keyword evidence="5" id="KW-0720">Serine protease</keyword>
<dbReference type="InterPro" id="IPR002884">
    <property type="entry name" value="P_dom"/>
</dbReference>
<keyword evidence="11" id="KW-1185">Reference proteome</keyword>
<evidence type="ECO:0000256" key="3">
    <source>
        <dbReference type="ARBA" id="ARBA00022729"/>
    </source>
</evidence>
<dbReference type="CDD" id="cd21112">
    <property type="entry name" value="alphaLP-like"/>
    <property type="match status" value="1"/>
</dbReference>
<keyword evidence="4 10" id="KW-0378">Hydrolase</keyword>
<dbReference type="InterPro" id="IPR008979">
    <property type="entry name" value="Galactose-bd-like_sf"/>
</dbReference>
<reference evidence="10 11" key="1">
    <citation type="submission" date="2020-08" db="EMBL/GenBank/DDBJ databases">
        <title>Sequencing the genomes of 1000 actinobacteria strains.</title>
        <authorList>
            <person name="Klenk H.-P."/>
        </authorList>
    </citation>
    <scope>NUCLEOTIDE SEQUENCE [LARGE SCALE GENOMIC DNA]</scope>
    <source>
        <strain evidence="10 11">DSM 44230</strain>
    </source>
</reference>
<dbReference type="Pfam" id="PF01483">
    <property type="entry name" value="P_proprotein"/>
    <property type="match status" value="1"/>
</dbReference>
<dbReference type="PROSITE" id="PS00134">
    <property type="entry name" value="TRYPSIN_HIS"/>
    <property type="match status" value="1"/>
</dbReference>
<dbReference type="InterPro" id="IPR033116">
    <property type="entry name" value="TRYPSIN_SER"/>
</dbReference>
<dbReference type="InterPro" id="IPR018114">
    <property type="entry name" value="TRYPSIN_HIS"/>
</dbReference>
<evidence type="ECO:0000256" key="5">
    <source>
        <dbReference type="ARBA" id="ARBA00022825"/>
    </source>
</evidence>
<sequence length="503" mass="52121">MRTLKVLCGLTLAAATLSTGVATPAQADTGMVEAIARDLRLTPEQARTRLTQQAEAQRIAERLPAEVRQHSAGHWFDEHTGGLTVAVTEERTAALVRAAGARPSTVRRSSAELHRLNEEVRRLAEPGIAGLTGWGVDPVANTVLVRLDATRRTAATQPFLDRVTGLGARISETAASPVPQQGQLRPGDPWFPGFEGNCSVGFAATDGKGGKHFLTAGHCTNDHDQPAYAGSGGQSRFGTANPGGRHSVFGREGDMGVVAVTEPGWTVSGTVNTWGAAPVTVSGSAEALLNQAVCHSGVASKWQCGKVTATGQTVVYPTVTIEGLSHTTACSIAGDSGGAWLAGDKAIGLHSGGLASCNPGGAPNQSSFQPVDEALRRWGLTLGGGSGGGGRVFHNDKDFAILDHQQVSSPIAVPATGAAASPVRVEVTARHTCAEDLDIDLVAPSGRSHRLHSYGGWTCHPFGGARSFTVHTGAEQAAGSWTLRIRDGGSGDTGVLDRWSITL</sequence>
<dbReference type="InterPro" id="IPR004236">
    <property type="entry name" value="Pept_S1_alpha_lytic"/>
</dbReference>
<name>A0A7W7FWF1_9PSEU</name>
<keyword evidence="2" id="KW-0645">Protease</keyword>
<evidence type="ECO:0000313" key="10">
    <source>
        <dbReference type="EMBL" id="MBB4677859.1"/>
    </source>
</evidence>
<dbReference type="AlphaFoldDB" id="A0A7W7FWF1"/>
<dbReference type="GO" id="GO:0006508">
    <property type="term" value="P:proteolysis"/>
    <property type="evidence" value="ECO:0007669"/>
    <property type="project" value="UniProtKB-KW"/>
</dbReference>
<dbReference type="Pfam" id="PF02983">
    <property type="entry name" value="Pro_Al_protease"/>
    <property type="match status" value="1"/>
</dbReference>
<dbReference type="PRINTS" id="PR00861">
    <property type="entry name" value="ALYTICPTASE"/>
</dbReference>
<dbReference type="InterPro" id="IPR043504">
    <property type="entry name" value="Peptidase_S1_PA_chymotrypsin"/>
</dbReference>
<evidence type="ECO:0000256" key="8">
    <source>
        <dbReference type="SAM" id="SignalP"/>
    </source>
</evidence>
<dbReference type="Gene3D" id="2.60.120.260">
    <property type="entry name" value="Galactose-binding domain-like"/>
    <property type="match status" value="1"/>
</dbReference>
<dbReference type="SUPFAM" id="SSF49785">
    <property type="entry name" value="Galactose-binding domain-like"/>
    <property type="match status" value="1"/>
</dbReference>
<dbReference type="Proteomes" id="UP000533598">
    <property type="component" value="Unassembled WGS sequence"/>
</dbReference>
<dbReference type="GO" id="GO:0004252">
    <property type="term" value="F:serine-type endopeptidase activity"/>
    <property type="evidence" value="ECO:0007669"/>
    <property type="project" value="InterPro"/>
</dbReference>
<dbReference type="PROSITE" id="PS00135">
    <property type="entry name" value="TRYPSIN_SER"/>
    <property type="match status" value="1"/>
</dbReference>
<evidence type="ECO:0000256" key="2">
    <source>
        <dbReference type="ARBA" id="ARBA00022670"/>
    </source>
</evidence>
<dbReference type="EMBL" id="JACHMH010000001">
    <property type="protein sequence ID" value="MBB4677859.1"/>
    <property type="molecule type" value="Genomic_DNA"/>
</dbReference>
<dbReference type="InterPro" id="IPR001316">
    <property type="entry name" value="Pept_S1A_streptogrisin"/>
</dbReference>
<dbReference type="Gene3D" id="3.30.300.50">
    <property type="match status" value="1"/>
</dbReference>
<protein>
    <submittedName>
        <fullName evidence="10">Streptogrisin C</fullName>
        <ecNumber evidence="10">3.4.21.-</ecNumber>
    </submittedName>
</protein>
<evidence type="ECO:0000313" key="11">
    <source>
        <dbReference type="Proteomes" id="UP000533598"/>
    </source>
</evidence>
<evidence type="ECO:0000259" key="9">
    <source>
        <dbReference type="PROSITE" id="PS51829"/>
    </source>
</evidence>
<feature type="domain" description="P/Homo B" evidence="9">
    <location>
        <begin position="387"/>
        <end position="503"/>
    </location>
</feature>
<keyword evidence="7" id="KW-1015">Disulfide bond</keyword>
<dbReference type="InterPro" id="IPR035070">
    <property type="entry name" value="Streptogrisin_prodomain"/>
</dbReference>
<dbReference type="PROSITE" id="PS51829">
    <property type="entry name" value="P_HOMO_B"/>
    <property type="match status" value="1"/>
</dbReference>
<feature type="signal peptide" evidence="8">
    <location>
        <begin position="1"/>
        <end position="27"/>
    </location>
</feature>
<comment type="caution">
    <text evidence="10">The sequence shown here is derived from an EMBL/GenBank/DDBJ whole genome shotgun (WGS) entry which is preliminary data.</text>
</comment>
<evidence type="ECO:0000256" key="4">
    <source>
        <dbReference type="ARBA" id="ARBA00022801"/>
    </source>
</evidence>
<dbReference type="SUPFAM" id="SSF50494">
    <property type="entry name" value="Trypsin-like serine proteases"/>
    <property type="match status" value="1"/>
</dbReference>
<gene>
    <name evidence="10" type="ORF">HNR67_003977</name>
</gene>
<keyword evidence="6" id="KW-0865">Zymogen</keyword>
<dbReference type="RefSeq" id="WP_185003755.1">
    <property type="nucleotide sequence ID" value="NZ_BAAAUI010000044.1"/>
</dbReference>
<organism evidence="10 11">
    <name type="scientific">Crossiella cryophila</name>
    <dbReference type="NCBI Taxonomy" id="43355"/>
    <lineage>
        <taxon>Bacteria</taxon>
        <taxon>Bacillati</taxon>
        <taxon>Actinomycetota</taxon>
        <taxon>Actinomycetes</taxon>
        <taxon>Pseudonocardiales</taxon>
        <taxon>Pseudonocardiaceae</taxon>
        <taxon>Crossiella</taxon>
    </lineage>
</organism>
<accession>A0A7W7FWF1</accession>